<comment type="caution">
    <text evidence="2">The sequence shown here is derived from an EMBL/GenBank/DDBJ whole genome shotgun (WGS) entry which is preliminary data.</text>
</comment>
<name>A0A2N0R5L0_9GLOM</name>
<proteinExistence type="predicted"/>
<dbReference type="EMBL" id="LLXH01001513">
    <property type="protein sequence ID" value="PKC58573.1"/>
    <property type="molecule type" value="Genomic_DNA"/>
</dbReference>
<dbReference type="AlphaFoldDB" id="A0A2N0R5L0"/>
<reference evidence="2 3" key="2">
    <citation type="submission" date="2017-10" db="EMBL/GenBank/DDBJ databases">
        <title>Genome analyses suggest a sexual origin of heterokaryosis in a supposedly ancient asexual fungus.</title>
        <authorList>
            <person name="Corradi N."/>
            <person name="Sedzielewska K."/>
            <person name="Noel J."/>
            <person name="Charron P."/>
            <person name="Farinelli L."/>
            <person name="Marton T."/>
            <person name="Kruger M."/>
            <person name="Pelin A."/>
            <person name="Brachmann A."/>
            <person name="Corradi N."/>
        </authorList>
    </citation>
    <scope>NUCLEOTIDE SEQUENCE [LARGE SCALE GENOMIC DNA]</scope>
    <source>
        <strain evidence="2 3">A1</strain>
    </source>
</reference>
<protein>
    <recommendedName>
        <fullName evidence="4">MULE transposase domain-containing protein</fullName>
    </recommendedName>
</protein>
<dbReference type="Proteomes" id="UP000232688">
    <property type="component" value="Unassembled WGS sequence"/>
</dbReference>
<accession>A0A2N0R5L0</accession>
<evidence type="ECO:0000313" key="2">
    <source>
        <dbReference type="EMBL" id="PKC58573.1"/>
    </source>
</evidence>
<dbReference type="VEuPathDB" id="FungiDB:RhiirA1_541008"/>
<evidence type="ECO:0000256" key="1">
    <source>
        <dbReference type="SAM" id="MobiDB-lite"/>
    </source>
</evidence>
<reference evidence="2 3" key="1">
    <citation type="submission" date="2017-10" db="EMBL/GenBank/DDBJ databases">
        <title>Extensive intraspecific genome diversity in a model arbuscular mycorrhizal fungus.</title>
        <authorList>
            <person name="Chen E.C.H."/>
            <person name="Morin E."/>
            <person name="Baudet D."/>
            <person name="Noel J."/>
            <person name="Ndikumana S."/>
            <person name="Charron P."/>
            <person name="St-Onge C."/>
            <person name="Giorgi J."/>
            <person name="Grigoriev I.V."/>
            <person name="Roux C."/>
            <person name="Martin F.M."/>
            <person name="Corradi N."/>
        </authorList>
    </citation>
    <scope>NUCLEOTIDE SEQUENCE [LARGE SCALE GENOMIC DNA]</scope>
    <source>
        <strain evidence="2 3">A1</strain>
    </source>
</reference>
<evidence type="ECO:0000313" key="3">
    <source>
        <dbReference type="Proteomes" id="UP000232688"/>
    </source>
</evidence>
<feature type="region of interest" description="Disordered" evidence="1">
    <location>
        <begin position="183"/>
        <end position="205"/>
    </location>
</feature>
<sequence>MYKTVPTIFKQSCTIHRRIDGDDRDGNSQIMSLVFALMSSKSKECYKTLFWDLVIDFSDENNICLYLQFVSTDFEQAVFGLIIPYGTDGNFTEASQIIDWFDNYYVYGKIRHTLRNGNIVRTEPLFPPSLWSVTDNIEHIFSQSQNNVEVCHRRRETLVGHAHHVGVFKIIKELQNEQKQVYRNNFAKAPRSSQRKQNYEHEDHI</sequence>
<organism evidence="2 3">
    <name type="scientific">Rhizophagus irregularis</name>
    <dbReference type="NCBI Taxonomy" id="588596"/>
    <lineage>
        <taxon>Eukaryota</taxon>
        <taxon>Fungi</taxon>
        <taxon>Fungi incertae sedis</taxon>
        <taxon>Mucoromycota</taxon>
        <taxon>Glomeromycotina</taxon>
        <taxon>Glomeromycetes</taxon>
        <taxon>Glomerales</taxon>
        <taxon>Glomeraceae</taxon>
        <taxon>Rhizophagus</taxon>
    </lineage>
</organism>
<evidence type="ECO:0008006" key="4">
    <source>
        <dbReference type="Google" id="ProtNLM"/>
    </source>
</evidence>
<gene>
    <name evidence="2" type="ORF">RhiirA1_541008</name>
</gene>